<keyword evidence="2" id="KW-1133">Transmembrane helix</keyword>
<feature type="transmembrane region" description="Helical" evidence="2">
    <location>
        <begin position="290"/>
        <end position="308"/>
    </location>
</feature>
<comment type="caution">
    <text evidence="3">The sequence shown here is derived from an EMBL/GenBank/DDBJ whole genome shotgun (WGS) entry which is preliminary data.</text>
</comment>
<dbReference type="EMBL" id="JBHSQN010000001">
    <property type="protein sequence ID" value="MFC6010159.1"/>
    <property type="molecule type" value="Genomic_DNA"/>
</dbReference>
<evidence type="ECO:0000256" key="2">
    <source>
        <dbReference type="SAM" id="Phobius"/>
    </source>
</evidence>
<feature type="transmembrane region" description="Helical" evidence="2">
    <location>
        <begin position="320"/>
        <end position="339"/>
    </location>
</feature>
<evidence type="ECO:0008006" key="5">
    <source>
        <dbReference type="Google" id="ProtNLM"/>
    </source>
</evidence>
<feature type="region of interest" description="Disordered" evidence="1">
    <location>
        <begin position="100"/>
        <end position="123"/>
    </location>
</feature>
<accession>A0ABW1JLZ0</accession>
<protein>
    <recommendedName>
        <fullName evidence="5">HTH cro/C1-type domain-containing protein</fullName>
    </recommendedName>
</protein>
<evidence type="ECO:0000256" key="1">
    <source>
        <dbReference type="SAM" id="MobiDB-lite"/>
    </source>
</evidence>
<reference evidence="4" key="1">
    <citation type="journal article" date="2019" name="Int. J. Syst. Evol. Microbiol.">
        <title>The Global Catalogue of Microorganisms (GCM) 10K type strain sequencing project: providing services to taxonomists for standard genome sequencing and annotation.</title>
        <authorList>
            <consortium name="The Broad Institute Genomics Platform"/>
            <consortium name="The Broad Institute Genome Sequencing Center for Infectious Disease"/>
            <person name="Wu L."/>
            <person name="Ma J."/>
        </authorList>
    </citation>
    <scope>NUCLEOTIDE SEQUENCE [LARGE SCALE GENOMIC DNA]</scope>
    <source>
        <strain evidence="4">CCUG 36956</strain>
    </source>
</reference>
<proteinExistence type="predicted"/>
<name>A0ABW1JLZ0_9NOCA</name>
<organism evidence="3 4">
    <name type="scientific">Nocardia lasii</name>
    <dbReference type="NCBI Taxonomy" id="1616107"/>
    <lineage>
        <taxon>Bacteria</taxon>
        <taxon>Bacillati</taxon>
        <taxon>Actinomycetota</taxon>
        <taxon>Actinomycetes</taxon>
        <taxon>Mycobacteriales</taxon>
        <taxon>Nocardiaceae</taxon>
        <taxon>Nocardia</taxon>
    </lineage>
</organism>
<keyword evidence="2" id="KW-0472">Membrane</keyword>
<feature type="compositionally biased region" description="Acidic residues" evidence="1">
    <location>
        <begin position="114"/>
        <end position="123"/>
    </location>
</feature>
<evidence type="ECO:0000313" key="3">
    <source>
        <dbReference type="EMBL" id="MFC6010159.1"/>
    </source>
</evidence>
<feature type="transmembrane region" description="Helical" evidence="2">
    <location>
        <begin position="345"/>
        <end position="368"/>
    </location>
</feature>
<keyword evidence="4" id="KW-1185">Reference proteome</keyword>
<dbReference type="Proteomes" id="UP001596223">
    <property type="component" value="Unassembled WGS sequence"/>
</dbReference>
<dbReference type="RefSeq" id="WP_378599522.1">
    <property type="nucleotide sequence ID" value="NZ_JBHSQN010000001.1"/>
</dbReference>
<feature type="transmembrane region" description="Helical" evidence="2">
    <location>
        <begin position="262"/>
        <end position="284"/>
    </location>
</feature>
<sequence>MDQDQAAASAYMAMLRRIHEVSGLTAGQIAAFSGLPRSTAYRFIDRKNNTLPKNRTQVEAFLKACRVSRGNITRMLVLWDEVSGNAEPDAATDGRILLDLPVDDDDVPAPKAEDDAEDDSWEWEQDLTPPHETSATEMLRPAATQPAAHENHLTVGAPWISEYRDFAVSTDAEVCLRCLEFAQQRKPLPRPVLVPTVHTGVTARLLPLAMLALTLYPLAATFWFSDKLPGSGFTGGGSAIIAVALLVIAARSTHPGQHCVKLTPTRLAAALFGGSCASLLAWAAMPVPPIAVLTGFAVFIMAPSWFDLTKLTSIATTPHGMFALIAALWCGGTLAAAAAYSGFPIFGSVLVAGLATATAVTVLSGNAVETLRSGQSRQADVKAHLHTQPIWHGPVRPVI</sequence>
<evidence type="ECO:0000313" key="4">
    <source>
        <dbReference type="Proteomes" id="UP001596223"/>
    </source>
</evidence>
<gene>
    <name evidence="3" type="ORF">ACFP3H_03780</name>
</gene>
<keyword evidence="2" id="KW-0812">Transmembrane</keyword>
<feature type="transmembrane region" description="Helical" evidence="2">
    <location>
        <begin position="230"/>
        <end position="250"/>
    </location>
</feature>
<feature type="transmembrane region" description="Helical" evidence="2">
    <location>
        <begin position="205"/>
        <end position="224"/>
    </location>
</feature>